<evidence type="ECO:0000313" key="6">
    <source>
        <dbReference type="Proteomes" id="UP000784128"/>
    </source>
</evidence>
<dbReference type="InterPro" id="IPR019554">
    <property type="entry name" value="Soluble_ligand-bd"/>
</dbReference>
<organism evidence="5 6">
    <name type="scientific">Pelotalea chapellei</name>
    <dbReference type="NCBI Taxonomy" id="44671"/>
    <lineage>
        <taxon>Bacteria</taxon>
        <taxon>Pseudomonadati</taxon>
        <taxon>Thermodesulfobacteriota</taxon>
        <taxon>Desulfuromonadia</taxon>
        <taxon>Geobacterales</taxon>
        <taxon>Geobacteraceae</taxon>
        <taxon>Pelotalea</taxon>
    </lineage>
</organism>
<dbReference type="EMBL" id="JAHDYS010000003">
    <property type="protein sequence ID" value="MBT1070864.1"/>
    <property type="molecule type" value="Genomic_DNA"/>
</dbReference>
<dbReference type="Gene3D" id="3.30.1950.10">
    <property type="entry name" value="wza like domain"/>
    <property type="match status" value="1"/>
</dbReference>
<evidence type="ECO:0000313" key="5">
    <source>
        <dbReference type="EMBL" id="MBT1070864.1"/>
    </source>
</evidence>
<name>A0ABS5U5C4_9BACT</name>
<proteinExistence type="predicted"/>
<evidence type="ECO:0000256" key="1">
    <source>
        <dbReference type="ARBA" id="ARBA00022729"/>
    </source>
</evidence>
<dbReference type="InterPro" id="IPR049712">
    <property type="entry name" value="Poly_export"/>
</dbReference>
<evidence type="ECO:0000256" key="2">
    <source>
        <dbReference type="SAM" id="SignalP"/>
    </source>
</evidence>
<dbReference type="Gene3D" id="3.10.560.10">
    <property type="entry name" value="Outer membrane lipoprotein wza domain like"/>
    <property type="match status" value="1"/>
</dbReference>
<accession>A0ABS5U5C4</accession>
<comment type="caution">
    <text evidence="5">The sequence shown here is derived from an EMBL/GenBank/DDBJ whole genome shotgun (WGS) entry which is preliminary data.</text>
</comment>
<feature type="domain" description="Soluble ligand binding" evidence="4">
    <location>
        <begin position="183"/>
        <end position="232"/>
    </location>
</feature>
<dbReference type="PANTHER" id="PTHR33619:SF3">
    <property type="entry name" value="POLYSACCHARIDE EXPORT PROTEIN GFCE-RELATED"/>
    <property type="match status" value="1"/>
</dbReference>
<dbReference type="RefSeq" id="WP_214296582.1">
    <property type="nucleotide sequence ID" value="NZ_JAHDYS010000003.1"/>
</dbReference>
<evidence type="ECO:0000259" key="3">
    <source>
        <dbReference type="Pfam" id="PF02563"/>
    </source>
</evidence>
<feature type="chain" id="PRO_5046307764" evidence="2">
    <location>
        <begin position="22"/>
        <end position="267"/>
    </location>
</feature>
<evidence type="ECO:0000259" key="4">
    <source>
        <dbReference type="Pfam" id="PF10531"/>
    </source>
</evidence>
<dbReference type="Proteomes" id="UP000784128">
    <property type="component" value="Unassembled WGS sequence"/>
</dbReference>
<feature type="signal peptide" evidence="2">
    <location>
        <begin position="1"/>
        <end position="21"/>
    </location>
</feature>
<dbReference type="Pfam" id="PF02563">
    <property type="entry name" value="Poly_export"/>
    <property type="match status" value="1"/>
</dbReference>
<dbReference type="Pfam" id="PF10531">
    <property type="entry name" value="SLBB"/>
    <property type="match status" value="1"/>
</dbReference>
<feature type="domain" description="Polysaccharide export protein N-terminal" evidence="3">
    <location>
        <begin position="21"/>
        <end position="93"/>
    </location>
</feature>
<dbReference type="InterPro" id="IPR003715">
    <property type="entry name" value="Poly_export_N"/>
</dbReference>
<keyword evidence="6" id="KW-1185">Reference proteome</keyword>
<protein>
    <submittedName>
        <fullName evidence="5">Polysaccharide biosynthesis/export family protein</fullName>
    </submittedName>
</protein>
<reference evidence="5 6" key="1">
    <citation type="submission" date="2021-05" db="EMBL/GenBank/DDBJ databases">
        <title>The draft genome of Geobacter chapellei DSM 13688.</title>
        <authorList>
            <person name="Xu Z."/>
            <person name="Masuda Y."/>
            <person name="Itoh H."/>
            <person name="Senoo K."/>
        </authorList>
    </citation>
    <scope>NUCLEOTIDE SEQUENCE [LARGE SCALE GENOMIC DNA]</scope>
    <source>
        <strain evidence="5 6">DSM 13688</strain>
    </source>
</reference>
<sequence>MRRTLLAVLVGIILFPGLVRAADYVIGEGDVLDIFVWGVKELNLSAKVRPDGKITIPGLGDVKANGQTPPQLQKSLADKLRQLVKSPNVTVSVREITNSKVYVFGGGVKSGVYDLTRRTTLLQLLCSIGDVRSADLKRAYVMREGKMVKVNFHKLFIGGDTSEDIVIESHDSIYFPLLGDKSVYVLGAVNAPRYIEYREGMTVMEAVLEAGGFNKFAKQNNTTIYRKENGKDVIIPVKAKDLWSDGDLTQNIKLQPSDYVVVKESMF</sequence>
<keyword evidence="1 2" id="KW-0732">Signal</keyword>
<gene>
    <name evidence="5" type="ORF">KJB30_03635</name>
</gene>
<dbReference type="PANTHER" id="PTHR33619">
    <property type="entry name" value="POLYSACCHARIDE EXPORT PROTEIN GFCE-RELATED"/>
    <property type="match status" value="1"/>
</dbReference>